<keyword evidence="6" id="KW-1185">Reference proteome</keyword>
<keyword evidence="2" id="KW-0677">Repeat</keyword>
<evidence type="ECO:0000313" key="5">
    <source>
        <dbReference type="EMBL" id="WAR13030.1"/>
    </source>
</evidence>
<dbReference type="InterPro" id="IPR011333">
    <property type="entry name" value="SKP1/BTB/POZ_sf"/>
</dbReference>
<dbReference type="PANTHER" id="PTHR45632:SF3">
    <property type="entry name" value="KELCH-LIKE PROTEIN 32"/>
    <property type="match status" value="1"/>
</dbReference>
<dbReference type="InterPro" id="IPR015915">
    <property type="entry name" value="Kelch-typ_b-propeller"/>
</dbReference>
<sequence length="656" mass="73307">MSSNTTDSSTIVILLNCEEDPVETDIEGKTISILRPIDVSILWDEGEHSSNYHGSRSHDAGNAGESELRHGEQGNVHGHSRLHLIGRIDQLINRLLDVYHTEAASRLLSICFLKENLNVIVCFEVVDHGDMVLAGLTKLRDMKQLFDVVLVVENEHNVEDVLCAANHVQLIPVVEACVNFLKSHLSLSCCVDLLNIAELFTLHDLKDFTYKYICKNLATFGVSSEFLQLSFSQLETLLDMDYPVNCSECDVLSFVIGWIVHHHGYTWNEIGKILDKINRLSVDHQDLPNIPNFCDFDRLCIENESFKLFASSLDLNQMSVNDKGLVPGLVNIRGFHESVVVCGGFKPGLGMSNSVQWYDGVSGKMQSLTTVPHVEQCNFGVSVMENKLFIVGGCYNDDQMEEIVHGFGFCYDPAKNVWKNIPPMNMERCRFYLGTVGSKLFAIGGDPSASMDTGDFAHCECFDLETQTWQEIAPLPGNRMEHAGTALDNCLYVSGGVQDSEGPVFNTFFKYDIETNMWLQLPSMLTARADHTMFAFQRNIYVIGGWFEDSVTHQRVMANTVDCFDLDKGQWMVIASFPSPRLFASYTLHGDKIVIIGGWLNGDCQMKCNTVEMLDLPSLIWGEGPESEGRGTTGGLEVWEHAACCLWVPMSVLDNQ</sequence>
<accession>A0ABY7EUR1</accession>
<keyword evidence="1" id="KW-0880">Kelch repeat</keyword>
<dbReference type="SUPFAM" id="SSF117281">
    <property type="entry name" value="Kelch motif"/>
    <property type="match status" value="1"/>
</dbReference>
<feature type="region of interest" description="Disordered" evidence="3">
    <location>
        <begin position="51"/>
        <end position="74"/>
    </location>
</feature>
<organism evidence="5 6">
    <name type="scientific">Mya arenaria</name>
    <name type="common">Soft-shell clam</name>
    <dbReference type="NCBI Taxonomy" id="6604"/>
    <lineage>
        <taxon>Eukaryota</taxon>
        <taxon>Metazoa</taxon>
        <taxon>Spiralia</taxon>
        <taxon>Lophotrochozoa</taxon>
        <taxon>Mollusca</taxon>
        <taxon>Bivalvia</taxon>
        <taxon>Autobranchia</taxon>
        <taxon>Heteroconchia</taxon>
        <taxon>Euheterodonta</taxon>
        <taxon>Imparidentia</taxon>
        <taxon>Neoheterodontei</taxon>
        <taxon>Myida</taxon>
        <taxon>Myoidea</taxon>
        <taxon>Myidae</taxon>
        <taxon>Mya</taxon>
    </lineage>
</organism>
<dbReference type="Proteomes" id="UP001164746">
    <property type="component" value="Chromosome 8"/>
</dbReference>
<dbReference type="InterPro" id="IPR006652">
    <property type="entry name" value="Kelch_1"/>
</dbReference>
<evidence type="ECO:0000256" key="2">
    <source>
        <dbReference type="ARBA" id="ARBA00022737"/>
    </source>
</evidence>
<evidence type="ECO:0000259" key="4">
    <source>
        <dbReference type="SMART" id="SM00875"/>
    </source>
</evidence>
<dbReference type="PANTHER" id="PTHR45632">
    <property type="entry name" value="LD33804P"/>
    <property type="match status" value="1"/>
</dbReference>
<evidence type="ECO:0000256" key="1">
    <source>
        <dbReference type="ARBA" id="ARBA00022441"/>
    </source>
</evidence>
<evidence type="ECO:0000256" key="3">
    <source>
        <dbReference type="SAM" id="MobiDB-lite"/>
    </source>
</evidence>
<protein>
    <submittedName>
        <fullName evidence="5">KLHL9-like protein</fullName>
    </submittedName>
</protein>
<dbReference type="Gene3D" id="2.120.10.80">
    <property type="entry name" value="Kelch-type beta propeller"/>
    <property type="match status" value="1"/>
</dbReference>
<reference evidence="5" key="1">
    <citation type="submission" date="2022-11" db="EMBL/GenBank/DDBJ databases">
        <title>Centuries of genome instability and evolution in soft-shell clam transmissible cancer (bioRxiv).</title>
        <authorList>
            <person name="Hart S.F.M."/>
            <person name="Yonemitsu M.A."/>
            <person name="Giersch R.M."/>
            <person name="Beal B.F."/>
            <person name="Arriagada G."/>
            <person name="Davis B.W."/>
            <person name="Ostrander E.A."/>
            <person name="Goff S.P."/>
            <person name="Metzger M.J."/>
        </authorList>
    </citation>
    <scope>NUCLEOTIDE SEQUENCE</scope>
    <source>
        <strain evidence="5">MELC-2E11</strain>
        <tissue evidence="5">Siphon/mantle</tissue>
    </source>
</reference>
<name>A0ABY7EUR1_MYAAR</name>
<dbReference type="SMART" id="SM00875">
    <property type="entry name" value="BACK"/>
    <property type="match status" value="1"/>
</dbReference>
<dbReference type="Pfam" id="PF24681">
    <property type="entry name" value="Kelch_KLHDC2_KLHL20_DRC7"/>
    <property type="match status" value="1"/>
</dbReference>
<dbReference type="EMBL" id="CP111019">
    <property type="protein sequence ID" value="WAR13030.1"/>
    <property type="molecule type" value="Genomic_DNA"/>
</dbReference>
<proteinExistence type="predicted"/>
<dbReference type="Gene3D" id="1.25.40.420">
    <property type="match status" value="1"/>
</dbReference>
<dbReference type="InterPro" id="IPR011705">
    <property type="entry name" value="BACK"/>
</dbReference>
<dbReference type="SMART" id="SM00612">
    <property type="entry name" value="Kelch"/>
    <property type="match status" value="6"/>
</dbReference>
<feature type="domain" description="BACK" evidence="4">
    <location>
        <begin position="190"/>
        <end position="291"/>
    </location>
</feature>
<dbReference type="Pfam" id="PF07707">
    <property type="entry name" value="BACK"/>
    <property type="match status" value="1"/>
</dbReference>
<dbReference type="Pfam" id="PF01344">
    <property type="entry name" value="Kelch_1"/>
    <property type="match status" value="2"/>
</dbReference>
<dbReference type="Gene3D" id="3.30.710.10">
    <property type="entry name" value="Potassium Channel Kv1.1, Chain A"/>
    <property type="match status" value="1"/>
</dbReference>
<gene>
    <name evidence="5" type="ORF">MAR_027210</name>
</gene>
<evidence type="ECO:0000313" key="6">
    <source>
        <dbReference type="Proteomes" id="UP001164746"/>
    </source>
</evidence>